<organism evidence="8 9">
    <name type="scientific">Sitophilus oryzae</name>
    <name type="common">Rice weevil</name>
    <name type="synonym">Curculio oryzae</name>
    <dbReference type="NCBI Taxonomy" id="7048"/>
    <lineage>
        <taxon>Eukaryota</taxon>
        <taxon>Metazoa</taxon>
        <taxon>Ecdysozoa</taxon>
        <taxon>Arthropoda</taxon>
        <taxon>Hexapoda</taxon>
        <taxon>Insecta</taxon>
        <taxon>Pterygota</taxon>
        <taxon>Neoptera</taxon>
        <taxon>Endopterygota</taxon>
        <taxon>Coleoptera</taxon>
        <taxon>Polyphaga</taxon>
        <taxon>Cucujiformia</taxon>
        <taxon>Curculionidae</taxon>
        <taxon>Dryophthorinae</taxon>
        <taxon>Sitophilus</taxon>
    </lineage>
</organism>
<dbReference type="KEGG" id="soy:115877322"/>
<keyword evidence="3" id="KW-0677">Repeat</keyword>
<keyword evidence="6" id="KW-0802">TPR repeat</keyword>
<dbReference type="InterPro" id="IPR002110">
    <property type="entry name" value="Ankyrin_rpt"/>
</dbReference>
<dbReference type="SMART" id="SM00028">
    <property type="entry name" value="TPR"/>
    <property type="match status" value="7"/>
</dbReference>
<keyword evidence="8" id="KW-1185">Reference proteome</keyword>
<evidence type="ECO:0000256" key="1">
    <source>
        <dbReference type="ARBA" id="ARBA00004123"/>
    </source>
</evidence>
<proteinExistence type="predicted"/>
<dbReference type="InterPro" id="IPR052311">
    <property type="entry name" value="MMS22L-TONSL_complex_comp"/>
</dbReference>
<dbReference type="PANTHER" id="PTHR46358:SF1">
    <property type="entry name" value="TONSOKU-LIKE PROTEIN"/>
    <property type="match status" value="1"/>
</dbReference>
<dbReference type="InterPro" id="IPR019734">
    <property type="entry name" value="TPR_rpt"/>
</dbReference>
<evidence type="ECO:0000313" key="9">
    <source>
        <dbReference type="RefSeq" id="XP_030749322.1"/>
    </source>
</evidence>
<feature type="compositionally biased region" description="Acidic residues" evidence="7">
    <location>
        <begin position="703"/>
        <end position="716"/>
    </location>
</feature>
<evidence type="ECO:0000256" key="5">
    <source>
        <dbReference type="PROSITE-ProRule" id="PRU00023"/>
    </source>
</evidence>
<dbReference type="RefSeq" id="XP_030749322.1">
    <property type="nucleotide sequence ID" value="XM_030893462.1"/>
</dbReference>
<dbReference type="Gene3D" id="1.25.40.10">
    <property type="entry name" value="Tetratricopeptide repeat domain"/>
    <property type="match status" value="2"/>
</dbReference>
<feature type="compositionally biased region" description="Basic residues" evidence="7">
    <location>
        <begin position="509"/>
        <end position="519"/>
    </location>
</feature>
<dbReference type="PANTHER" id="PTHR46358">
    <property type="entry name" value="TONSOKU-LIKE PROTEIN"/>
    <property type="match status" value="1"/>
</dbReference>
<evidence type="ECO:0000256" key="3">
    <source>
        <dbReference type="ARBA" id="ARBA00022737"/>
    </source>
</evidence>
<feature type="repeat" description="ANK" evidence="5">
    <location>
        <begin position="524"/>
        <end position="556"/>
    </location>
</feature>
<dbReference type="Gene3D" id="3.80.10.10">
    <property type="entry name" value="Ribonuclease Inhibitor"/>
    <property type="match status" value="1"/>
</dbReference>
<dbReference type="InterPro" id="IPR036770">
    <property type="entry name" value="Ankyrin_rpt-contain_sf"/>
</dbReference>
<dbReference type="PROSITE" id="PS50005">
    <property type="entry name" value="TPR"/>
    <property type="match status" value="1"/>
</dbReference>
<dbReference type="Pfam" id="PF13424">
    <property type="entry name" value="TPR_12"/>
    <property type="match status" value="1"/>
</dbReference>
<dbReference type="SUPFAM" id="SSF48403">
    <property type="entry name" value="Ankyrin repeat"/>
    <property type="match status" value="1"/>
</dbReference>
<gene>
    <name evidence="9" type="primary">LOC115877322</name>
</gene>
<dbReference type="GO" id="GO:0000724">
    <property type="term" value="P:double-strand break repair via homologous recombination"/>
    <property type="evidence" value="ECO:0007669"/>
    <property type="project" value="TreeGrafter"/>
</dbReference>
<dbReference type="PROSITE" id="PS50088">
    <property type="entry name" value="ANK_REPEAT"/>
    <property type="match status" value="3"/>
</dbReference>
<protein>
    <submittedName>
        <fullName evidence="9">Tonsoku-like protein isoform X1</fullName>
    </submittedName>
</protein>
<dbReference type="GO" id="GO:0043596">
    <property type="term" value="C:nuclear replication fork"/>
    <property type="evidence" value="ECO:0007669"/>
    <property type="project" value="TreeGrafter"/>
</dbReference>
<dbReference type="Gene3D" id="1.25.40.20">
    <property type="entry name" value="Ankyrin repeat-containing domain"/>
    <property type="match status" value="1"/>
</dbReference>
<dbReference type="Pfam" id="PF12796">
    <property type="entry name" value="Ank_2"/>
    <property type="match status" value="1"/>
</dbReference>
<dbReference type="FunCoup" id="A0A6J2XDJ9">
    <property type="interactions" value="360"/>
</dbReference>
<dbReference type="OrthoDB" id="273147at2759"/>
<keyword evidence="2" id="KW-0433">Leucine-rich repeat</keyword>
<reference evidence="9" key="1">
    <citation type="submission" date="2025-08" db="UniProtKB">
        <authorList>
            <consortium name="RefSeq"/>
        </authorList>
    </citation>
    <scope>IDENTIFICATION</scope>
    <source>
        <tissue evidence="9">Gonads</tissue>
    </source>
</reference>
<evidence type="ECO:0000256" key="4">
    <source>
        <dbReference type="ARBA" id="ARBA00023242"/>
    </source>
</evidence>
<feature type="compositionally biased region" description="Polar residues" evidence="7">
    <location>
        <begin position="800"/>
        <end position="820"/>
    </location>
</feature>
<dbReference type="SUPFAM" id="SSF48452">
    <property type="entry name" value="TPR-like"/>
    <property type="match status" value="3"/>
</dbReference>
<dbReference type="InterPro" id="IPR032675">
    <property type="entry name" value="LRR_dom_sf"/>
</dbReference>
<evidence type="ECO:0000256" key="2">
    <source>
        <dbReference type="ARBA" id="ARBA00022614"/>
    </source>
</evidence>
<dbReference type="GeneID" id="115877322"/>
<sequence>MEEKKLLKKKQKAFGNDPAYISACTDLAEYYLSEDKFKKAIQEYEIISNLYKSDNKLILFAQANRGIGEAYMGLHEFENAYKHFKIYLNVSIQENDILEQQRALAQLGHMYLTWYLEIVSEDHKKHLIQAYQYFMKSLKKCENLPENIEKQDMLARLFANLGLVKENLGEYGTSLNLYEKSIKICVKHELYEQMYRGRMAMASLFDKQEKYQETIKQFNLAIEIAKKLSTKRVELVCAALLAKSDTLIKIADFTGAKTYLRKAYKFKTPNFGDRKLIERNLRVVAALCKLEDDIILTTDKKELKELYEKMGDGACDLKNFSKAIEYYHKMLKTAEMIGSSDKELQQCYYSLGETYKDNGQYQEAEVYFEKEYELCKNNLKDSLNTLCKIVDLKEQAKSDVEEIKTVYNRALDNCKKKSNLKEEKIILIRYLNFLRRNLCHGDAYNCAQRLNEINEFLGDDEQSSSSSDNESEDSGKVHVGADIVLSDISDMSEDSDYEVTEPSAAQPATRRRNQPKVKFKKNLNGEWPLHVAAIKGDMKMMEYWLNVGHPVNVRDNAGWLPLHEAALHGHLDIVRLLLDHKAAINDRGGAECNGMTPLHDAAGNGHLEVVKLMLDRGASALVKSDDGCTPLTELKKWYNRSEGLSVEQQTLYEELAERLSGTLDRAGQSDLVVTKSRSPEKRTASRGSPSKVGSLRRNASFYDVDDEEEEQEETPDTNEFYTQPSLEEERNASLEYQSVMQNLRHKNYQTEKQPSPVKSQSDNKRSAYVADVDFVDENDWLEEDVRPTKNKRRKTDESLKLTTRSRSFGQDSSNRSPRISTRTEDQLCADFERNDLDWGEIQTTPNIRRISDESNTSSSGSNKSKRKTQATLLDAGFSKKRNSSSPGIRPAWRRHTSSDGLVQARIPSFSQISTSSVEADSTTLPQSQIDHTSNVLDPTLFVDVQIEGRLFRVPVLFSQIQSKTIKWLASEAAHRYASKEYMKPTLELETVSGAVLADDDLLSLLFPMGSTQAEKVIAKVTEWSLPPLIDRYMDTCHHMSLDVDTDLCQLIETLSVNLDLENRGILGTHLSPLLKAINHQKNLTEINLSGNFLNTSCINMLCTSLVTLPNLRVLNLSCTDLQTSHLSLLTNTITNHTSVFSNLSVLNLSHNLQLSQGCLKDLAAITRVINLKTLDLKEVKLNGLAAFCDSICLKTVERLDVSSNELEVRDVRRILSWTDRSVLKELNLSNNAISQGLGPLFEVLDGQKEIVLEKVGLSRCNVTDSELFELLGLAPNLTSLNLSYNKDLTSISLRRLLGRSNLQYLNLICCENIWKYFDPCEEGWYVDFRGNTGETILKLSGGRREYLDCITNLFLQKYPSCNVTRSDNFLAIALTTT</sequence>
<feature type="repeat" description="ANK" evidence="5">
    <location>
        <begin position="593"/>
        <end position="625"/>
    </location>
</feature>
<accession>A0A6J2XDJ9</accession>
<keyword evidence="4" id="KW-0539">Nucleus</keyword>
<dbReference type="SMART" id="SM00248">
    <property type="entry name" value="ANK"/>
    <property type="match status" value="3"/>
</dbReference>
<comment type="subcellular location">
    <subcellularLocation>
        <location evidence="1">Nucleus</location>
    </subcellularLocation>
</comment>
<dbReference type="PROSITE" id="PS50297">
    <property type="entry name" value="ANK_REP_REGION"/>
    <property type="match status" value="3"/>
</dbReference>
<dbReference type="InterPro" id="IPR011990">
    <property type="entry name" value="TPR-like_helical_dom_sf"/>
</dbReference>
<feature type="region of interest" description="Disordered" evidence="7">
    <location>
        <begin position="492"/>
        <end position="519"/>
    </location>
</feature>
<feature type="region of interest" description="Disordered" evidence="7">
    <location>
        <begin position="839"/>
        <end position="898"/>
    </location>
</feature>
<evidence type="ECO:0000313" key="8">
    <source>
        <dbReference type="Proteomes" id="UP000504635"/>
    </source>
</evidence>
<feature type="region of interest" description="Disordered" evidence="7">
    <location>
        <begin position="667"/>
        <end position="725"/>
    </location>
</feature>
<dbReference type="Proteomes" id="UP000504635">
    <property type="component" value="Unplaced"/>
</dbReference>
<feature type="compositionally biased region" description="Low complexity" evidence="7">
    <location>
        <begin position="853"/>
        <end position="862"/>
    </location>
</feature>
<feature type="repeat" description="TPR" evidence="6">
    <location>
        <begin position="345"/>
        <end position="378"/>
    </location>
</feature>
<dbReference type="SUPFAM" id="SSF52047">
    <property type="entry name" value="RNI-like"/>
    <property type="match status" value="1"/>
</dbReference>
<keyword evidence="5" id="KW-0040">ANK repeat</keyword>
<name>A0A6J2XDJ9_SITOR</name>
<dbReference type="InParanoid" id="A0A6J2XDJ9"/>
<evidence type="ECO:0000256" key="7">
    <source>
        <dbReference type="SAM" id="MobiDB-lite"/>
    </source>
</evidence>
<feature type="repeat" description="ANK" evidence="5">
    <location>
        <begin position="557"/>
        <end position="589"/>
    </location>
</feature>
<evidence type="ECO:0000256" key="6">
    <source>
        <dbReference type="PROSITE-ProRule" id="PRU00339"/>
    </source>
</evidence>
<dbReference type="Pfam" id="PF13857">
    <property type="entry name" value="Ank_5"/>
    <property type="match status" value="1"/>
</dbReference>
<feature type="region of interest" description="Disordered" evidence="7">
    <location>
        <begin position="787"/>
        <end position="826"/>
    </location>
</feature>
<dbReference type="GO" id="GO:0031297">
    <property type="term" value="P:replication fork processing"/>
    <property type="evidence" value="ECO:0007669"/>
    <property type="project" value="TreeGrafter"/>
</dbReference>